<organism evidence="2 3">
    <name type="scientific">Phaeodactylibacter luteus</name>
    <dbReference type="NCBI Taxonomy" id="1564516"/>
    <lineage>
        <taxon>Bacteria</taxon>
        <taxon>Pseudomonadati</taxon>
        <taxon>Bacteroidota</taxon>
        <taxon>Saprospiria</taxon>
        <taxon>Saprospirales</taxon>
        <taxon>Haliscomenobacteraceae</taxon>
        <taxon>Phaeodactylibacter</taxon>
    </lineage>
</organism>
<dbReference type="Proteomes" id="UP000321580">
    <property type="component" value="Unassembled WGS sequence"/>
</dbReference>
<sequence>MKRIEEFRKYYNHTIHPELMRMERLRVRLLRLIFVSFLLLAGLLLYELYINIPALTLSLSLPIGMYLFFLFRRVRQFRLTFKPNIINLILDFIDDGMNYDNDHPLVYRPERFIPQHAFLNSKIFDCEAPTIYQGEDHISGKVGNMDFEMCELTVQDESKAGSGLQDVFRGVFMQATFPENARGRIIIWPRSRRHRHFRAIREFNWEEGENVDHEITNDEFRAAYMTYATHSTHVIGILSEPMQQAIIDYRKATGKEIYMSFIDRQIYAAVTEDKDLLEPNLWRSNLSFELIREFFEDIHMLLRIAEDFDQTH</sequence>
<evidence type="ECO:0000313" key="2">
    <source>
        <dbReference type="EMBL" id="TXB62539.1"/>
    </source>
</evidence>
<evidence type="ECO:0000256" key="1">
    <source>
        <dbReference type="SAM" id="Phobius"/>
    </source>
</evidence>
<accession>A0A5C6RKV4</accession>
<dbReference type="InterPro" id="IPR021484">
    <property type="entry name" value="DUF3137"/>
</dbReference>
<proteinExistence type="predicted"/>
<comment type="caution">
    <text evidence="2">The sequence shown here is derived from an EMBL/GenBank/DDBJ whole genome shotgun (WGS) entry which is preliminary data.</text>
</comment>
<dbReference type="RefSeq" id="WP_147168108.1">
    <property type="nucleotide sequence ID" value="NZ_VOOR01000028.1"/>
</dbReference>
<keyword evidence="1" id="KW-1133">Transmembrane helix</keyword>
<keyword evidence="3" id="KW-1185">Reference proteome</keyword>
<dbReference type="OrthoDB" id="4960523at2"/>
<keyword evidence="1" id="KW-0472">Membrane</keyword>
<feature type="transmembrane region" description="Helical" evidence="1">
    <location>
        <begin position="52"/>
        <end position="71"/>
    </location>
</feature>
<keyword evidence="1" id="KW-0812">Transmembrane</keyword>
<feature type="transmembrane region" description="Helical" evidence="1">
    <location>
        <begin position="29"/>
        <end position="46"/>
    </location>
</feature>
<gene>
    <name evidence="2" type="ORF">FRY97_13660</name>
</gene>
<dbReference type="EMBL" id="VOOR01000028">
    <property type="protein sequence ID" value="TXB62539.1"/>
    <property type="molecule type" value="Genomic_DNA"/>
</dbReference>
<dbReference type="Pfam" id="PF11335">
    <property type="entry name" value="DUF3137"/>
    <property type="match status" value="1"/>
</dbReference>
<reference evidence="2 3" key="1">
    <citation type="submission" date="2019-08" db="EMBL/GenBank/DDBJ databases">
        <title>Genome of Phaeodactylibacter luteus.</title>
        <authorList>
            <person name="Bowman J.P."/>
        </authorList>
    </citation>
    <scope>NUCLEOTIDE SEQUENCE [LARGE SCALE GENOMIC DNA]</scope>
    <source>
        <strain evidence="2 3">KCTC 42180</strain>
    </source>
</reference>
<name>A0A5C6RKV4_9BACT</name>
<dbReference type="AlphaFoldDB" id="A0A5C6RKV4"/>
<protein>
    <submittedName>
        <fullName evidence="2">DUF3137 domain-containing protein</fullName>
    </submittedName>
</protein>
<evidence type="ECO:0000313" key="3">
    <source>
        <dbReference type="Proteomes" id="UP000321580"/>
    </source>
</evidence>